<feature type="non-terminal residue" evidence="2">
    <location>
        <position position="415"/>
    </location>
</feature>
<dbReference type="Proteomes" id="UP000823674">
    <property type="component" value="Chromosome A01"/>
</dbReference>
<accession>A0ABQ7NVP5</accession>
<sequence length="415" mass="47401">MNPRFDHCNATELRCEKAEGKEPDQLFEVSAPDAPTKIPPMRVYLPKVPYPIPPRHLMDPINAEQLAWFRKMVRRLSQNISFQHAWEIRLLHMFFKNCRETQKEIKALFTESLTLTLRVLPKIDDPGKFYFPCSIAGVEFKEVLCDPGSSVNLISKAIVDELDIVDVEHSLAVPNKSQIRYASCISVVNGEHPKIVLKEFGDKSEIKEVLDGDPHTDTKKLRTTAPGGDLAMEHPEFSWSARSTQGSYEVSLRDGSNRSISKELRKSRGGEPEWLRNQNHQWHSEQSCITSFFVTSPYQSSKKKQNKMMEKGGRNQRNMSHWESRAKEKECNLEFFTQSSPIGCFRLSGATRVHVPAAEIFMETSNISGFTLIIPILSPAATRDLQYIFSRFLLLFYAILGEETRLESFVPWGFA</sequence>
<protein>
    <recommendedName>
        <fullName evidence="4">Aspartic peptidase DDI1-type domain-containing protein</fullName>
    </recommendedName>
</protein>
<evidence type="ECO:0008006" key="4">
    <source>
        <dbReference type="Google" id="ProtNLM"/>
    </source>
</evidence>
<evidence type="ECO:0000256" key="1">
    <source>
        <dbReference type="SAM" id="MobiDB-lite"/>
    </source>
</evidence>
<name>A0ABQ7NVP5_BRACM</name>
<gene>
    <name evidence="2" type="primary">A01p037720.1_BraROA</name>
    <name evidence="2" type="ORF">IGI04_002465</name>
</gene>
<evidence type="ECO:0000313" key="3">
    <source>
        <dbReference type="Proteomes" id="UP000823674"/>
    </source>
</evidence>
<keyword evidence="3" id="KW-1185">Reference proteome</keyword>
<dbReference type="EMBL" id="JADBGQ010000001">
    <property type="protein sequence ID" value="KAG5414898.1"/>
    <property type="molecule type" value="Genomic_DNA"/>
</dbReference>
<proteinExistence type="predicted"/>
<evidence type="ECO:0000313" key="2">
    <source>
        <dbReference type="EMBL" id="KAG5414898.1"/>
    </source>
</evidence>
<reference evidence="2 3" key="1">
    <citation type="submission" date="2021-03" db="EMBL/GenBank/DDBJ databases">
        <authorList>
            <person name="King G.J."/>
            <person name="Bancroft I."/>
            <person name="Baten A."/>
            <person name="Bloomfield J."/>
            <person name="Borpatragohain P."/>
            <person name="He Z."/>
            <person name="Irish N."/>
            <person name="Irwin J."/>
            <person name="Liu K."/>
            <person name="Mauleon R.P."/>
            <person name="Moore J."/>
            <person name="Morris R."/>
            <person name="Ostergaard L."/>
            <person name="Wang B."/>
            <person name="Wells R."/>
        </authorList>
    </citation>
    <scope>NUCLEOTIDE SEQUENCE [LARGE SCALE GENOMIC DNA]</scope>
    <source>
        <strain evidence="2">R-o-18</strain>
        <tissue evidence="2">Leaf</tissue>
    </source>
</reference>
<comment type="caution">
    <text evidence="2">The sequence shown here is derived from an EMBL/GenBank/DDBJ whole genome shotgun (WGS) entry which is preliminary data.</text>
</comment>
<organism evidence="2 3">
    <name type="scientific">Brassica rapa subsp. trilocularis</name>
    <dbReference type="NCBI Taxonomy" id="1813537"/>
    <lineage>
        <taxon>Eukaryota</taxon>
        <taxon>Viridiplantae</taxon>
        <taxon>Streptophyta</taxon>
        <taxon>Embryophyta</taxon>
        <taxon>Tracheophyta</taxon>
        <taxon>Spermatophyta</taxon>
        <taxon>Magnoliopsida</taxon>
        <taxon>eudicotyledons</taxon>
        <taxon>Gunneridae</taxon>
        <taxon>Pentapetalae</taxon>
        <taxon>rosids</taxon>
        <taxon>malvids</taxon>
        <taxon>Brassicales</taxon>
        <taxon>Brassicaceae</taxon>
        <taxon>Brassiceae</taxon>
        <taxon>Brassica</taxon>
    </lineage>
</organism>
<dbReference type="InterPro" id="IPR021109">
    <property type="entry name" value="Peptidase_aspartic_dom_sf"/>
</dbReference>
<feature type="region of interest" description="Disordered" evidence="1">
    <location>
        <begin position="211"/>
        <end position="230"/>
    </location>
</feature>
<feature type="compositionally biased region" description="Basic and acidic residues" evidence="1">
    <location>
        <begin position="211"/>
        <end position="220"/>
    </location>
</feature>
<dbReference type="Gene3D" id="2.40.70.10">
    <property type="entry name" value="Acid Proteases"/>
    <property type="match status" value="1"/>
</dbReference>